<feature type="region of interest" description="Disordered" evidence="5">
    <location>
        <begin position="31"/>
        <end position="91"/>
    </location>
</feature>
<dbReference type="Gene3D" id="1.10.510.10">
    <property type="entry name" value="Transferase(Phosphotransferase) domain 1"/>
    <property type="match status" value="1"/>
</dbReference>
<dbReference type="InterPro" id="IPR008271">
    <property type="entry name" value="Ser/Thr_kinase_AS"/>
</dbReference>
<protein>
    <submittedName>
        <fullName evidence="7">Calcium/calmodulin-dependent protein kinase-like protein</fullName>
    </submittedName>
</protein>
<dbReference type="GO" id="GO:0005524">
    <property type="term" value="F:ATP binding"/>
    <property type="evidence" value="ECO:0007669"/>
    <property type="project" value="UniProtKB-UniRule"/>
</dbReference>
<reference evidence="7 8" key="1">
    <citation type="journal article" date="2013" name="Curr. Biol.">
        <title>The Genome of the Foraminiferan Reticulomyxa filosa.</title>
        <authorList>
            <person name="Glockner G."/>
            <person name="Hulsmann N."/>
            <person name="Schleicher M."/>
            <person name="Noegel A.A."/>
            <person name="Eichinger L."/>
            <person name="Gallinger C."/>
            <person name="Pawlowski J."/>
            <person name="Sierra R."/>
            <person name="Euteneuer U."/>
            <person name="Pillet L."/>
            <person name="Moustafa A."/>
            <person name="Platzer M."/>
            <person name="Groth M."/>
            <person name="Szafranski K."/>
            <person name="Schliwa M."/>
        </authorList>
    </citation>
    <scope>NUCLEOTIDE SEQUENCE [LARGE SCALE GENOMIC DNA]</scope>
</reference>
<keyword evidence="8" id="KW-1185">Reference proteome</keyword>
<dbReference type="PROSITE" id="PS00108">
    <property type="entry name" value="PROTEIN_KINASE_ST"/>
    <property type="match status" value="1"/>
</dbReference>
<evidence type="ECO:0000256" key="1">
    <source>
        <dbReference type="ARBA" id="ARBA00022741"/>
    </source>
</evidence>
<gene>
    <name evidence="7" type="ORF">RFI_13010</name>
</gene>
<dbReference type="PANTHER" id="PTHR24347">
    <property type="entry name" value="SERINE/THREONINE-PROTEIN KINASE"/>
    <property type="match status" value="1"/>
</dbReference>
<accession>X6NEG7</accession>
<dbReference type="SMART" id="SM00220">
    <property type="entry name" value="S_TKc"/>
    <property type="match status" value="1"/>
</dbReference>
<dbReference type="Pfam" id="PF00069">
    <property type="entry name" value="Pkinase"/>
    <property type="match status" value="1"/>
</dbReference>
<comment type="similarity">
    <text evidence="4">Belongs to the protein kinase superfamily.</text>
</comment>
<evidence type="ECO:0000256" key="5">
    <source>
        <dbReference type="SAM" id="MobiDB-lite"/>
    </source>
</evidence>
<dbReference type="AlphaFoldDB" id="X6NEG7"/>
<dbReference type="InterPro" id="IPR011009">
    <property type="entry name" value="Kinase-like_dom_sf"/>
</dbReference>
<comment type="caution">
    <text evidence="7">The sequence shown here is derived from an EMBL/GenBank/DDBJ whole genome shotgun (WGS) entry which is preliminary data.</text>
</comment>
<sequence>MVLPNQGVVYYHPAPMHYPVYANGLSPEQLQQVQAQPHHHHQHQPQHNQPPYHQRSQQQQTMKQYVNSVSQQGTGYHTTNNNNNYSNNNNNNKVVVTTQALASNENDASKKKNEESAGSIGKLSLKIDEETSIRPRFSDYYMCGDRLGSGTFAIVKKCYRKNANRQVFAVKIIDKKNLTARELVGLKYETKVLQTMEHPSIIKAVDVFENKRTVKIVLEICEGGDLFDQMLKEKDKRLEEHKAAWLICRIARALKYLHEHYVCHRDLKPENILFTKEGHVKISDFGLAHYLKLPPHLHIMHTCCGTPHYVAPEVLGSDEYGVQVDFWSLGVIFFFFFFFL</sequence>
<dbReference type="GO" id="GO:0004674">
    <property type="term" value="F:protein serine/threonine kinase activity"/>
    <property type="evidence" value="ECO:0007669"/>
    <property type="project" value="UniProtKB-KW"/>
</dbReference>
<feature type="compositionally biased region" description="Low complexity" evidence="5">
    <location>
        <begin position="80"/>
        <end position="91"/>
    </location>
</feature>
<evidence type="ECO:0000313" key="7">
    <source>
        <dbReference type="EMBL" id="ETO24149.1"/>
    </source>
</evidence>
<dbReference type="FunFam" id="1.10.510.10:FF:000571">
    <property type="entry name" value="Maternal embryonic leucine zipper kinase"/>
    <property type="match status" value="1"/>
</dbReference>
<dbReference type="OrthoDB" id="193931at2759"/>
<keyword evidence="7" id="KW-0808">Transferase</keyword>
<dbReference type="EMBL" id="ASPP01009407">
    <property type="protein sequence ID" value="ETO24149.1"/>
    <property type="molecule type" value="Genomic_DNA"/>
</dbReference>
<evidence type="ECO:0000256" key="4">
    <source>
        <dbReference type="RuleBase" id="RU000304"/>
    </source>
</evidence>
<dbReference type="Gene3D" id="3.30.200.20">
    <property type="entry name" value="Phosphorylase Kinase, domain 1"/>
    <property type="match status" value="1"/>
</dbReference>
<dbReference type="InterPro" id="IPR017441">
    <property type="entry name" value="Protein_kinase_ATP_BS"/>
</dbReference>
<keyword evidence="7" id="KW-0418">Kinase</keyword>
<keyword evidence="2 3" id="KW-0067">ATP-binding</keyword>
<feature type="binding site" evidence="3">
    <location>
        <position position="171"/>
    </location>
    <ligand>
        <name>ATP</name>
        <dbReference type="ChEBI" id="CHEBI:30616"/>
    </ligand>
</feature>
<dbReference type="Proteomes" id="UP000023152">
    <property type="component" value="Unassembled WGS sequence"/>
</dbReference>
<evidence type="ECO:0000259" key="6">
    <source>
        <dbReference type="PROSITE" id="PS50011"/>
    </source>
</evidence>
<evidence type="ECO:0000256" key="3">
    <source>
        <dbReference type="PROSITE-ProRule" id="PRU10141"/>
    </source>
</evidence>
<dbReference type="InterPro" id="IPR000719">
    <property type="entry name" value="Prot_kinase_dom"/>
</dbReference>
<evidence type="ECO:0000256" key="2">
    <source>
        <dbReference type="ARBA" id="ARBA00022840"/>
    </source>
</evidence>
<organism evidence="7 8">
    <name type="scientific">Reticulomyxa filosa</name>
    <dbReference type="NCBI Taxonomy" id="46433"/>
    <lineage>
        <taxon>Eukaryota</taxon>
        <taxon>Sar</taxon>
        <taxon>Rhizaria</taxon>
        <taxon>Retaria</taxon>
        <taxon>Foraminifera</taxon>
        <taxon>Monothalamids</taxon>
        <taxon>Reticulomyxidae</taxon>
        <taxon>Reticulomyxa</taxon>
    </lineage>
</organism>
<evidence type="ECO:0000313" key="8">
    <source>
        <dbReference type="Proteomes" id="UP000023152"/>
    </source>
</evidence>
<keyword evidence="4" id="KW-0723">Serine/threonine-protein kinase</keyword>
<name>X6NEG7_RETFI</name>
<proteinExistence type="inferred from homology"/>
<feature type="domain" description="Protein kinase" evidence="6">
    <location>
        <begin position="141"/>
        <end position="340"/>
    </location>
</feature>
<feature type="non-terminal residue" evidence="7">
    <location>
        <position position="340"/>
    </location>
</feature>
<dbReference type="PROSITE" id="PS50011">
    <property type="entry name" value="PROTEIN_KINASE_DOM"/>
    <property type="match status" value="1"/>
</dbReference>
<dbReference type="SUPFAM" id="SSF56112">
    <property type="entry name" value="Protein kinase-like (PK-like)"/>
    <property type="match status" value="1"/>
</dbReference>
<feature type="compositionally biased region" description="Low complexity" evidence="5">
    <location>
        <begin position="45"/>
        <end position="60"/>
    </location>
</feature>
<feature type="compositionally biased region" description="Polar residues" evidence="5">
    <location>
        <begin position="61"/>
        <end position="79"/>
    </location>
</feature>
<dbReference type="PROSITE" id="PS00107">
    <property type="entry name" value="PROTEIN_KINASE_ATP"/>
    <property type="match status" value="1"/>
</dbReference>
<keyword evidence="1 3" id="KW-0547">Nucleotide-binding</keyword>